<evidence type="ECO:0000313" key="2">
    <source>
        <dbReference type="Proteomes" id="UP000054217"/>
    </source>
</evidence>
<sequence length="126" mass="14304">VEYHPNAGKPIVMVPFAEFSQGHAPKSYTSDPCMALWYPFCTHLDFDLAEFICGAALNREQTNFILKLSRCFHTEECTLETYNNLESTWQAASHCMMMSHTKVVDMVTADSAQLINELCAMPMQCR</sequence>
<dbReference type="OrthoDB" id="3239511at2759"/>
<keyword evidence="2" id="KW-1185">Reference proteome</keyword>
<proteinExistence type="predicted"/>
<dbReference type="EMBL" id="KN831970">
    <property type="protein sequence ID" value="KIO04553.1"/>
    <property type="molecule type" value="Genomic_DNA"/>
</dbReference>
<dbReference type="Proteomes" id="UP000054217">
    <property type="component" value="Unassembled WGS sequence"/>
</dbReference>
<evidence type="ECO:0000313" key="1">
    <source>
        <dbReference type="EMBL" id="KIO04553.1"/>
    </source>
</evidence>
<dbReference type="AlphaFoldDB" id="A0A0C3J662"/>
<dbReference type="InParanoid" id="A0A0C3J662"/>
<reference evidence="1 2" key="1">
    <citation type="submission" date="2014-04" db="EMBL/GenBank/DDBJ databases">
        <authorList>
            <consortium name="DOE Joint Genome Institute"/>
            <person name="Kuo A."/>
            <person name="Kohler A."/>
            <person name="Costa M.D."/>
            <person name="Nagy L.G."/>
            <person name="Floudas D."/>
            <person name="Copeland A."/>
            <person name="Barry K.W."/>
            <person name="Cichocki N."/>
            <person name="Veneault-Fourrey C."/>
            <person name="LaButti K."/>
            <person name="Lindquist E.A."/>
            <person name="Lipzen A."/>
            <person name="Lundell T."/>
            <person name="Morin E."/>
            <person name="Murat C."/>
            <person name="Sun H."/>
            <person name="Tunlid A."/>
            <person name="Henrissat B."/>
            <person name="Grigoriev I.V."/>
            <person name="Hibbett D.S."/>
            <person name="Martin F."/>
            <person name="Nordberg H.P."/>
            <person name="Cantor M.N."/>
            <person name="Hua S.X."/>
        </authorList>
    </citation>
    <scope>NUCLEOTIDE SEQUENCE [LARGE SCALE GENOMIC DNA]</scope>
    <source>
        <strain evidence="1 2">Marx 270</strain>
    </source>
</reference>
<dbReference type="HOGENOM" id="CLU_1986916_0_0_1"/>
<organism evidence="1 2">
    <name type="scientific">Pisolithus tinctorius Marx 270</name>
    <dbReference type="NCBI Taxonomy" id="870435"/>
    <lineage>
        <taxon>Eukaryota</taxon>
        <taxon>Fungi</taxon>
        <taxon>Dikarya</taxon>
        <taxon>Basidiomycota</taxon>
        <taxon>Agaricomycotina</taxon>
        <taxon>Agaricomycetes</taxon>
        <taxon>Agaricomycetidae</taxon>
        <taxon>Boletales</taxon>
        <taxon>Sclerodermatineae</taxon>
        <taxon>Pisolithaceae</taxon>
        <taxon>Pisolithus</taxon>
    </lineage>
</organism>
<reference evidence="2" key="2">
    <citation type="submission" date="2015-01" db="EMBL/GenBank/DDBJ databases">
        <title>Evolutionary Origins and Diversification of the Mycorrhizal Mutualists.</title>
        <authorList>
            <consortium name="DOE Joint Genome Institute"/>
            <consortium name="Mycorrhizal Genomics Consortium"/>
            <person name="Kohler A."/>
            <person name="Kuo A."/>
            <person name="Nagy L.G."/>
            <person name="Floudas D."/>
            <person name="Copeland A."/>
            <person name="Barry K.W."/>
            <person name="Cichocki N."/>
            <person name="Veneault-Fourrey C."/>
            <person name="LaButti K."/>
            <person name="Lindquist E.A."/>
            <person name="Lipzen A."/>
            <person name="Lundell T."/>
            <person name="Morin E."/>
            <person name="Murat C."/>
            <person name="Riley R."/>
            <person name="Ohm R."/>
            <person name="Sun H."/>
            <person name="Tunlid A."/>
            <person name="Henrissat B."/>
            <person name="Grigoriev I.V."/>
            <person name="Hibbett D.S."/>
            <person name="Martin F."/>
        </authorList>
    </citation>
    <scope>NUCLEOTIDE SEQUENCE [LARGE SCALE GENOMIC DNA]</scope>
    <source>
        <strain evidence="2">Marx 270</strain>
    </source>
</reference>
<accession>A0A0C3J662</accession>
<name>A0A0C3J662_PISTI</name>
<feature type="non-terminal residue" evidence="1">
    <location>
        <position position="1"/>
    </location>
</feature>
<protein>
    <submittedName>
        <fullName evidence="1">Uncharacterized protein</fullName>
    </submittedName>
</protein>
<gene>
    <name evidence="1" type="ORF">M404DRAFT_142576</name>
</gene>